<name>A0ABM0XSL5_CAMSA</name>
<feature type="region of interest" description="Disordered" evidence="1">
    <location>
        <begin position="187"/>
        <end position="230"/>
    </location>
</feature>
<accession>A0ABM0XSL5</accession>
<dbReference type="Pfam" id="PF14303">
    <property type="entry name" value="NAM-associated"/>
    <property type="match status" value="1"/>
</dbReference>
<organism evidence="3 4">
    <name type="scientific">Camelina sativa</name>
    <name type="common">False flax</name>
    <name type="synonym">Myagrum sativum</name>
    <dbReference type="NCBI Taxonomy" id="90675"/>
    <lineage>
        <taxon>Eukaryota</taxon>
        <taxon>Viridiplantae</taxon>
        <taxon>Streptophyta</taxon>
        <taxon>Embryophyta</taxon>
        <taxon>Tracheophyta</taxon>
        <taxon>Spermatophyta</taxon>
        <taxon>Magnoliopsida</taxon>
        <taxon>eudicotyledons</taxon>
        <taxon>Gunneridae</taxon>
        <taxon>Pentapetalae</taxon>
        <taxon>rosids</taxon>
        <taxon>malvids</taxon>
        <taxon>Brassicales</taxon>
        <taxon>Brassicaceae</taxon>
        <taxon>Camelineae</taxon>
        <taxon>Camelina</taxon>
    </lineage>
</organism>
<gene>
    <name evidence="4" type="primary">LOC104768199</name>
</gene>
<dbReference type="RefSeq" id="XP_010490426.1">
    <property type="nucleotide sequence ID" value="XM_010492124.1"/>
</dbReference>
<dbReference type="Proteomes" id="UP000694864">
    <property type="component" value="Chromosome 19"/>
</dbReference>
<feature type="compositionally biased region" description="Polar residues" evidence="1">
    <location>
        <begin position="18"/>
        <end position="28"/>
    </location>
</feature>
<dbReference type="InterPro" id="IPR029466">
    <property type="entry name" value="NAM-associated_C"/>
</dbReference>
<dbReference type="PANTHER" id="PTHR45023:SF4">
    <property type="entry name" value="GLYCINE-RICH PROTEIN-RELATED"/>
    <property type="match status" value="1"/>
</dbReference>
<dbReference type="PANTHER" id="PTHR45023">
    <property type="match status" value="1"/>
</dbReference>
<evidence type="ECO:0000256" key="1">
    <source>
        <dbReference type="SAM" id="MobiDB-lite"/>
    </source>
</evidence>
<reference evidence="4" key="2">
    <citation type="submission" date="2025-08" db="UniProtKB">
        <authorList>
            <consortium name="RefSeq"/>
        </authorList>
    </citation>
    <scope>IDENTIFICATION</scope>
    <source>
        <tissue evidence="4">Leaf</tissue>
    </source>
</reference>
<evidence type="ECO:0000313" key="3">
    <source>
        <dbReference type="Proteomes" id="UP000694864"/>
    </source>
</evidence>
<feature type="region of interest" description="Disordered" evidence="1">
    <location>
        <begin position="18"/>
        <end position="58"/>
    </location>
</feature>
<keyword evidence="3" id="KW-1185">Reference proteome</keyword>
<protein>
    <submittedName>
        <fullName evidence="4">Glutathione S-transferase T3-like</fullName>
    </submittedName>
</protein>
<feature type="domain" description="No apical meristem-associated C-terminal" evidence="2">
    <location>
        <begin position="164"/>
        <end position="259"/>
    </location>
</feature>
<feature type="compositionally biased region" description="Basic and acidic residues" evidence="1">
    <location>
        <begin position="207"/>
        <end position="217"/>
    </location>
</feature>
<evidence type="ECO:0000259" key="2">
    <source>
        <dbReference type="Pfam" id="PF14303"/>
    </source>
</evidence>
<sequence>MSSYNTFSQSSSYLDLLNSQGESLNEDNSPYEIPQWNSQQSPDVPLSQEAPVRKDRKKWNPADDEILISAWLNTSQDPIIANQQKGGSFWQRIQKYYTKSPHAIANGEQGLNINCKQRWFKINEFTNKFCGAYAAVERLNSSGHSENDVLKVAHEIYFSDYKTKFTMEHCWCLLRFEQKFLNQNAINTPSPSVRTKRKPVGAADQSEATHTEQDSEIRPQGIKAAKADRKNSQGKALAEYTSMWEVKRVDMAEKEKLQKLGILDTLLAKPEPLSGADQLIKDKIVVKYLMGHDYSYSQPDSSEEYDRYSQDTEQREIEALIRMDEAESNLLNTQATQPSPT</sequence>
<evidence type="ECO:0000313" key="4">
    <source>
        <dbReference type="RefSeq" id="XP_010490426.1"/>
    </source>
</evidence>
<dbReference type="GeneID" id="104768199"/>
<reference evidence="3" key="1">
    <citation type="journal article" date="2014" name="Nat. Commun.">
        <title>The emerging biofuel crop Camelina sativa retains a highly undifferentiated hexaploid genome structure.</title>
        <authorList>
            <person name="Kagale S."/>
            <person name="Koh C."/>
            <person name="Nixon J."/>
            <person name="Bollina V."/>
            <person name="Clarke W.E."/>
            <person name="Tuteja R."/>
            <person name="Spillane C."/>
            <person name="Robinson S.J."/>
            <person name="Links M.G."/>
            <person name="Clarke C."/>
            <person name="Higgins E.E."/>
            <person name="Huebert T."/>
            <person name="Sharpe A.G."/>
            <person name="Parkin I.A."/>
        </authorList>
    </citation>
    <scope>NUCLEOTIDE SEQUENCE [LARGE SCALE GENOMIC DNA]</scope>
    <source>
        <strain evidence="3">cv. DH55</strain>
    </source>
</reference>
<proteinExistence type="predicted"/>